<dbReference type="AlphaFoldDB" id="A0A7C9CJX8"/>
<protein>
    <submittedName>
        <fullName evidence="2">Uncharacterized protein</fullName>
    </submittedName>
</protein>
<feature type="region of interest" description="Disordered" evidence="1">
    <location>
        <begin position="14"/>
        <end position="51"/>
    </location>
</feature>
<evidence type="ECO:0000313" key="2">
    <source>
        <dbReference type="EMBL" id="MBA4614529.1"/>
    </source>
</evidence>
<dbReference type="EMBL" id="GISG01002704">
    <property type="protein sequence ID" value="MBA4614529.1"/>
    <property type="molecule type" value="Transcribed_RNA"/>
</dbReference>
<accession>A0A7C9CJX8</accession>
<reference evidence="2" key="1">
    <citation type="journal article" date="2013" name="J. Plant Res.">
        <title>Effect of fungi and light on seed germination of three Opuntia species from semiarid lands of central Mexico.</title>
        <authorList>
            <person name="Delgado-Sanchez P."/>
            <person name="Jimenez-Bremont J.F."/>
            <person name="Guerrero-Gonzalez Mde L."/>
            <person name="Flores J."/>
        </authorList>
    </citation>
    <scope>NUCLEOTIDE SEQUENCE</scope>
    <source>
        <tissue evidence="2">Cladode</tissue>
    </source>
</reference>
<proteinExistence type="predicted"/>
<sequence>MVILPLLCFVAGHDDDDDEDESIQSAQPSPQLSKRTRREKSSTSKGKKRMSEVVDLTSTFTSMSSNITGFMSGMNCHLETIASAFSTTQQHEQVIIARES</sequence>
<organism evidence="2">
    <name type="scientific">Opuntia streptacantha</name>
    <name type="common">Prickly pear cactus</name>
    <name type="synonym">Opuntia cardona</name>
    <dbReference type="NCBI Taxonomy" id="393608"/>
    <lineage>
        <taxon>Eukaryota</taxon>
        <taxon>Viridiplantae</taxon>
        <taxon>Streptophyta</taxon>
        <taxon>Embryophyta</taxon>
        <taxon>Tracheophyta</taxon>
        <taxon>Spermatophyta</taxon>
        <taxon>Magnoliopsida</taxon>
        <taxon>eudicotyledons</taxon>
        <taxon>Gunneridae</taxon>
        <taxon>Pentapetalae</taxon>
        <taxon>Caryophyllales</taxon>
        <taxon>Cactineae</taxon>
        <taxon>Cactaceae</taxon>
        <taxon>Opuntioideae</taxon>
        <taxon>Opuntia</taxon>
    </lineage>
</organism>
<name>A0A7C9CJX8_OPUST</name>
<feature type="compositionally biased region" description="Polar residues" evidence="1">
    <location>
        <begin position="23"/>
        <end position="32"/>
    </location>
</feature>
<reference evidence="2" key="2">
    <citation type="submission" date="2020-07" db="EMBL/GenBank/DDBJ databases">
        <authorList>
            <person name="Vera ALvarez R."/>
            <person name="Arias-Moreno D.M."/>
            <person name="Jimenez-Jacinto V."/>
            <person name="Jimenez-Bremont J.F."/>
            <person name="Swaminathan K."/>
            <person name="Moose S.P."/>
            <person name="Guerrero-Gonzalez M.L."/>
            <person name="Marino-Ramirez L."/>
            <person name="Landsman D."/>
            <person name="Rodriguez-Kessler M."/>
            <person name="Delgado-Sanchez P."/>
        </authorList>
    </citation>
    <scope>NUCLEOTIDE SEQUENCE</scope>
    <source>
        <tissue evidence="2">Cladode</tissue>
    </source>
</reference>
<evidence type="ECO:0000256" key="1">
    <source>
        <dbReference type="SAM" id="MobiDB-lite"/>
    </source>
</evidence>